<feature type="region of interest" description="Disordered" evidence="1">
    <location>
        <begin position="582"/>
        <end position="718"/>
    </location>
</feature>
<feature type="compositionally biased region" description="Polar residues" evidence="1">
    <location>
        <begin position="49"/>
        <end position="58"/>
    </location>
</feature>
<evidence type="ECO:0000313" key="3">
    <source>
        <dbReference type="Proteomes" id="UP000320333"/>
    </source>
</evidence>
<feature type="compositionally biased region" description="Acidic residues" evidence="1">
    <location>
        <begin position="667"/>
        <end position="718"/>
    </location>
</feature>
<dbReference type="Proteomes" id="UP000320333">
    <property type="component" value="Unassembled WGS sequence"/>
</dbReference>
<sequence length="752" mass="82062">MLGGGGTEVSTSGPVETSVVAHEVIVAEFIRGSQLPDNEANSPARLGDSQPQTGNTVLPSPPATPLHPSSTESSNSYGHSLPMRVRAPSVTFSDNTDGDCPQPLPALLSDGESDGWNDEEVENVRAVPGVDGENAGVSSSQPDGQASSLSMLPASLKHSPALAAAFSASLLDRINALRLLVLDTDGAPVVPINHLRMRMRLGHLVVAPSSSASRSRSAHMHSSNPAADTAALVLTALNTETEDNDGTIRGIQPLLICFNLITYTDSDAASAQGAGLSDTSDQESDFSAYDEWSISESRVSHSHLCPLNWPNSSPQHASELGAFSDRRNFLPSCSSHATPITLGPSLLSASSSSSISTNIASSFSNCPCVLCKNPTFPFESLESELNQEDLDHCAEIASSEDILTNPDLDLCLQNYQDEKPSDTKFFFKVNHPTSSSIDTQDDLEPPASSALLSSQNLIYSKRRRLTAWQDRFADFTATTNEYKLKAFLQIGKKFSDRSSKWIQRRGTEGTAPLPPASTSGDADNYLVDLVEFHQQNNFWERRSRSVTDVRLSENPEKIDAATVACEGCVLLEQTRHRLRERVRRQEALDDDDTDDDDDDDDDDDSDDDDSDDDSESNDEDDWRAPRFGVVSRHARSHMGPHGGDDADAEFLDDENGLFDQEYAEGGNGEEEEDSDETDDDESGTEEDSEEDDDDDETEETDDDSDEESDSTFEYNDDECEEAFLDDYTHKVQELIGLQEVVWQLDHIAWAGR</sequence>
<feature type="compositionally biased region" description="Acidic residues" evidence="1">
    <location>
        <begin position="645"/>
        <end position="656"/>
    </location>
</feature>
<dbReference type="AlphaFoldDB" id="A0A507FTP2"/>
<reference evidence="2 3" key="1">
    <citation type="journal article" date="2019" name="Sci. Rep.">
        <title>Comparative genomics of chytrid fungi reveal insights into the obligate biotrophic and pathogenic lifestyle of Synchytrium endobioticum.</title>
        <authorList>
            <person name="van de Vossenberg B.T.L.H."/>
            <person name="Warris S."/>
            <person name="Nguyen H.D.T."/>
            <person name="van Gent-Pelzer M.P.E."/>
            <person name="Joly D.L."/>
            <person name="van de Geest H.C."/>
            <person name="Bonants P.J.M."/>
            <person name="Smith D.S."/>
            <person name="Levesque C.A."/>
            <person name="van der Lee T.A.J."/>
        </authorList>
    </citation>
    <scope>NUCLEOTIDE SEQUENCE [LARGE SCALE GENOMIC DNA]</scope>
    <source>
        <strain evidence="2 3">CBS 675.73</strain>
    </source>
</reference>
<feature type="region of interest" description="Disordered" evidence="1">
    <location>
        <begin position="35"/>
        <end position="115"/>
    </location>
</feature>
<proteinExistence type="predicted"/>
<comment type="caution">
    <text evidence="2">The sequence shown here is derived from an EMBL/GenBank/DDBJ whole genome shotgun (WGS) entry which is preliminary data.</text>
</comment>
<evidence type="ECO:0000256" key="1">
    <source>
        <dbReference type="SAM" id="MobiDB-lite"/>
    </source>
</evidence>
<evidence type="ECO:0000313" key="2">
    <source>
        <dbReference type="EMBL" id="TPX78167.1"/>
    </source>
</evidence>
<organism evidence="2 3">
    <name type="scientific">Chytriomyces confervae</name>
    <dbReference type="NCBI Taxonomy" id="246404"/>
    <lineage>
        <taxon>Eukaryota</taxon>
        <taxon>Fungi</taxon>
        <taxon>Fungi incertae sedis</taxon>
        <taxon>Chytridiomycota</taxon>
        <taxon>Chytridiomycota incertae sedis</taxon>
        <taxon>Chytridiomycetes</taxon>
        <taxon>Chytridiales</taxon>
        <taxon>Chytriomycetaceae</taxon>
        <taxon>Chytriomyces</taxon>
    </lineage>
</organism>
<feature type="compositionally biased region" description="Polar residues" evidence="1">
    <location>
        <begin position="136"/>
        <end position="148"/>
    </location>
</feature>
<dbReference type="OrthoDB" id="2134387at2759"/>
<protein>
    <submittedName>
        <fullName evidence="2">Uncharacterized protein</fullName>
    </submittedName>
</protein>
<name>A0A507FTP2_9FUNG</name>
<feature type="compositionally biased region" description="Polar residues" evidence="1">
    <location>
        <begin position="67"/>
        <end position="78"/>
    </location>
</feature>
<feature type="region of interest" description="Disordered" evidence="1">
    <location>
        <begin position="129"/>
        <end position="148"/>
    </location>
</feature>
<keyword evidence="3" id="KW-1185">Reference proteome</keyword>
<feature type="compositionally biased region" description="Acidic residues" evidence="1">
    <location>
        <begin position="588"/>
        <end position="621"/>
    </location>
</feature>
<dbReference type="EMBL" id="QEAP01000007">
    <property type="protein sequence ID" value="TPX78167.1"/>
    <property type="molecule type" value="Genomic_DNA"/>
</dbReference>
<accession>A0A507FTP2</accession>
<gene>
    <name evidence="2" type="ORF">CcCBS67573_g00545</name>
</gene>